<accession>A0A1Y6M1A8</accession>
<reference evidence="2 3" key="1">
    <citation type="submission" date="2016-10" db="EMBL/GenBank/DDBJ databases">
        <authorList>
            <person name="Varghese N."/>
        </authorList>
    </citation>
    <scope>NUCLEOTIDE SEQUENCE [LARGE SCALE GENOMIC DNA]</scope>
</reference>
<protein>
    <submittedName>
        <fullName evidence="2">Uncharacterized protein</fullName>
    </submittedName>
</protein>
<evidence type="ECO:0000256" key="1">
    <source>
        <dbReference type="SAM" id="MobiDB-lite"/>
    </source>
</evidence>
<sequence>MQLGGSFTIGRRGCALRRALSAGPLRLPSSMNIRLAKGSASPFTKAAMFPSHDRPHERPLDQPLDRPHERPHKRRRDDLVEEGVATILNCLRHDSTYTKEEALTLLECDRKEEATEARAIVNQHKLEHGTKIAEVEQMFVVQLAATTLAEKTICYQAAELTKARDTVDRQQAELAEARRRIKGMEEDAGDLESSVAEQTSGRDDDKKVKVCGLETGIGSERKMVGNGIYAAVQWDTAQSINESRARSSQTSSKL</sequence>
<evidence type="ECO:0000313" key="2">
    <source>
        <dbReference type="EMBL" id="SMY30427.1"/>
    </source>
</evidence>
<evidence type="ECO:0000313" key="3">
    <source>
        <dbReference type="Proteomes" id="UP000215453"/>
    </source>
</evidence>
<dbReference type="EMBL" id="LT882693">
    <property type="protein sequence ID" value="SMY30427.1"/>
    <property type="molecule type" value="Genomic_DNA"/>
</dbReference>
<name>A0A1Y6M1A8_ZYMTR</name>
<dbReference type="Proteomes" id="UP000215453">
    <property type="component" value="Chromosome 18"/>
</dbReference>
<feature type="compositionally biased region" description="Basic and acidic residues" evidence="1">
    <location>
        <begin position="51"/>
        <end position="68"/>
    </location>
</feature>
<proteinExistence type="predicted"/>
<feature type="region of interest" description="Disordered" evidence="1">
    <location>
        <begin position="180"/>
        <end position="207"/>
    </location>
</feature>
<gene>
    <name evidence="2" type="ORF">ZT1A5_G11880</name>
</gene>
<feature type="region of interest" description="Disordered" evidence="1">
    <location>
        <begin position="45"/>
        <end position="77"/>
    </location>
</feature>
<organism evidence="2 3">
    <name type="scientific">Zymoseptoria tritici ST99CH_1A5</name>
    <dbReference type="NCBI Taxonomy" id="1276529"/>
    <lineage>
        <taxon>Eukaryota</taxon>
        <taxon>Fungi</taxon>
        <taxon>Dikarya</taxon>
        <taxon>Ascomycota</taxon>
        <taxon>Pezizomycotina</taxon>
        <taxon>Dothideomycetes</taxon>
        <taxon>Dothideomycetidae</taxon>
        <taxon>Mycosphaerellales</taxon>
        <taxon>Mycosphaerellaceae</taxon>
        <taxon>Zymoseptoria</taxon>
    </lineage>
</organism>
<dbReference type="AlphaFoldDB" id="A0A1Y6M1A8"/>